<evidence type="ECO:0000313" key="6">
    <source>
        <dbReference type="EMBL" id="TQN73112.1"/>
    </source>
</evidence>
<dbReference type="EMBL" id="PUHP01000120">
    <property type="protein sequence ID" value="TQN73112.1"/>
    <property type="molecule type" value="Genomic_DNA"/>
</dbReference>
<accession>A0A5Q4C191</accession>
<comment type="catalytic activity">
    <reaction evidence="4">
        <text>L-seryl-[protein] + ATP = O-phospho-L-seryl-[protein] + ADP + H(+)</text>
        <dbReference type="Rhea" id="RHEA:17989"/>
        <dbReference type="Rhea" id="RHEA-COMP:9863"/>
        <dbReference type="Rhea" id="RHEA-COMP:11604"/>
        <dbReference type="ChEBI" id="CHEBI:15378"/>
        <dbReference type="ChEBI" id="CHEBI:29999"/>
        <dbReference type="ChEBI" id="CHEBI:30616"/>
        <dbReference type="ChEBI" id="CHEBI:83421"/>
        <dbReference type="ChEBI" id="CHEBI:456216"/>
        <dbReference type="EC" id="2.7.11.1"/>
    </reaction>
</comment>
<dbReference type="PANTHER" id="PTHR47657">
    <property type="entry name" value="STEROL REGULATORY ELEMENT-BINDING PROTEIN ECM22"/>
    <property type="match status" value="1"/>
</dbReference>
<sequence length="600" mass="68377">MIDPEFRYYAPGGALTPGGPSTWHILDWDQRRVIAVTMDEEQDNEDQAIENLKKYIDKFPPDAYAIRISPDGSLISVSNNPEDDETTSVYYPPLEKLEPPVGIQTITRSDLKEIDRISPNVDLVSYQAHPNAGGEKKVVFKYYFLVQFLHRLWHEMNLWMRLPEHPNIVPFDRLVLDELNGHVVGFTSVYIPGGTVEENRSRVFKLEWLKQLTSVVDDLNLKHGVMHQDIAPRNLLVDPSTDNILVFDFNYSGRIGGIGHIGERDDVKGVIFTTYEIITLDKHFREVRYDQQDPTEIQGLAAWHKHPDVHLDHHVSEYRSVLNHWVKGRQERSRNSVHTEAQEPIDWPPLGAPPKKELVVSDGKGNPTVVVGAGWYDIRRDEREKGNVVLDWQRPPQGKSMSETNMAGAKHGDPGCTCTTCHIAKRRSHKKSRNGCKSCKQRRIKGMMDLPWIWTVDDLELQHHSLTSKDLTFQDSKPWREKVPRLAFRNHCVLHLLLAVSAFHMSKQKPSESNRYTQLADSHYTVGLRQVMELLPTQNKAFADALYISTTLVCAYAFAAKPSPGHLLVIADGEEVAWFELLKGVRIVITNMGWDAIFAG</sequence>
<evidence type="ECO:0000313" key="7">
    <source>
        <dbReference type="Proteomes" id="UP000326340"/>
    </source>
</evidence>
<dbReference type="PROSITE" id="PS00109">
    <property type="entry name" value="PROTEIN_KINASE_TYR"/>
    <property type="match status" value="1"/>
</dbReference>
<keyword evidence="7" id="KW-1185">Reference proteome</keyword>
<organism evidence="6 7">
    <name type="scientific">Colletotrichum shisoi</name>
    <dbReference type="NCBI Taxonomy" id="2078593"/>
    <lineage>
        <taxon>Eukaryota</taxon>
        <taxon>Fungi</taxon>
        <taxon>Dikarya</taxon>
        <taxon>Ascomycota</taxon>
        <taxon>Pezizomycotina</taxon>
        <taxon>Sordariomycetes</taxon>
        <taxon>Hypocreomycetidae</taxon>
        <taxon>Glomerellales</taxon>
        <taxon>Glomerellaceae</taxon>
        <taxon>Colletotrichum</taxon>
        <taxon>Colletotrichum destructivum species complex</taxon>
    </lineage>
</organism>
<proteinExistence type="predicted"/>
<dbReference type="Proteomes" id="UP000326340">
    <property type="component" value="Unassembled WGS sequence"/>
</dbReference>
<keyword evidence="6" id="KW-0808">Transferase</keyword>
<reference evidence="6 7" key="1">
    <citation type="journal article" date="2019" name="Sci. Rep.">
        <title>Colletotrichum shisoi sp. nov., an anthracnose pathogen of Perilla frutescens in Japan: molecular phylogenetic, morphological and genomic evidence.</title>
        <authorList>
            <person name="Gan P."/>
            <person name="Tsushima A."/>
            <person name="Hiroyama R."/>
            <person name="Narusaka M."/>
            <person name="Takano Y."/>
            <person name="Narusaka Y."/>
            <person name="Kawaradani M."/>
            <person name="Damm U."/>
            <person name="Shirasu K."/>
        </authorList>
    </citation>
    <scope>NUCLEOTIDE SEQUENCE [LARGE SCALE GENOMIC DNA]</scope>
    <source>
        <strain evidence="6 7">PG-2018a</strain>
    </source>
</reference>
<dbReference type="SUPFAM" id="SSF56112">
    <property type="entry name" value="Protein kinase-like (PK-like)"/>
    <property type="match status" value="1"/>
</dbReference>
<dbReference type="InterPro" id="IPR011009">
    <property type="entry name" value="Kinase-like_dom_sf"/>
</dbReference>
<feature type="region of interest" description="Disordered" evidence="5">
    <location>
        <begin position="392"/>
        <end position="411"/>
    </location>
</feature>
<dbReference type="OrthoDB" id="4062651at2759"/>
<protein>
    <recommendedName>
        <fullName evidence="1">non-specific serine/threonine protein kinase</fullName>
        <ecNumber evidence="1">2.7.11.1</ecNumber>
    </recommendedName>
</protein>
<dbReference type="InterPro" id="IPR008266">
    <property type="entry name" value="Tyr_kinase_AS"/>
</dbReference>
<keyword evidence="6" id="KW-0418">Kinase</keyword>
<dbReference type="PANTHER" id="PTHR47657:SF13">
    <property type="entry name" value="ZN(2)-C6 FUNGAL-TYPE DOMAIN-CONTAINING PROTEIN-RELATED"/>
    <property type="match status" value="1"/>
</dbReference>
<dbReference type="AlphaFoldDB" id="A0A5Q4C191"/>
<dbReference type="InterPro" id="IPR021858">
    <property type="entry name" value="Fun_TF"/>
</dbReference>
<dbReference type="EC" id="2.7.11.1" evidence="1"/>
<feature type="region of interest" description="Disordered" evidence="5">
    <location>
        <begin position="332"/>
        <end position="353"/>
    </location>
</feature>
<evidence type="ECO:0000256" key="5">
    <source>
        <dbReference type="SAM" id="MobiDB-lite"/>
    </source>
</evidence>
<dbReference type="Pfam" id="PF11951">
    <property type="entry name" value="Fungal_trans_2"/>
    <property type="match status" value="1"/>
</dbReference>
<evidence type="ECO:0000256" key="2">
    <source>
        <dbReference type="ARBA" id="ARBA00023242"/>
    </source>
</evidence>
<dbReference type="InterPro" id="IPR052400">
    <property type="entry name" value="Zn2-C6_fungal_TF"/>
</dbReference>
<evidence type="ECO:0000256" key="1">
    <source>
        <dbReference type="ARBA" id="ARBA00012513"/>
    </source>
</evidence>
<name>A0A5Q4C191_9PEZI</name>
<evidence type="ECO:0000256" key="3">
    <source>
        <dbReference type="ARBA" id="ARBA00047899"/>
    </source>
</evidence>
<dbReference type="GO" id="GO:0000981">
    <property type="term" value="F:DNA-binding transcription factor activity, RNA polymerase II-specific"/>
    <property type="evidence" value="ECO:0007669"/>
    <property type="project" value="TreeGrafter"/>
</dbReference>
<gene>
    <name evidence="6" type="primary">CIPK24</name>
    <name evidence="6" type="ORF">CSHISOI_02364</name>
</gene>
<keyword evidence="2" id="KW-0539">Nucleus</keyword>
<comment type="catalytic activity">
    <reaction evidence="3">
        <text>L-threonyl-[protein] + ATP = O-phospho-L-threonyl-[protein] + ADP + H(+)</text>
        <dbReference type="Rhea" id="RHEA:46608"/>
        <dbReference type="Rhea" id="RHEA-COMP:11060"/>
        <dbReference type="Rhea" id="RHEA-COMP:11605"/>
        <dbReference type="ChEBI" id="CHEBI:15378"/>
        <dbReference type="ChEBI" id="CHEBI:30013"/>
        <dbReference type="ChEBI" id="CHEBI:30616"/>
        <dbReference type="ChEBI" id="CHEBI:61977"/>
        <dbReference type="ChEBI" id="CHEBI:456216"/>
        <dbReference type="EC" id="2.7.11.1"/>
    </reaction>
</comment>
<evidence type="ECO:0000256" key="4">
    <source>
        <dbReference type="ARBA" id="ARBA00048679"/>
    </source>
</evidence>
<dbReference type="Gene3D" id="1.10.510.10">
    <property type="entry name" value="Transferase(Phosphotransferase) domain 1"/>
    <property type="match status" value="1"/>
</dbReference>
<dbReference type="GO" id="GO:0004674">
    <property type="term" value="F:protein serine/threonine kinase activity"/>
    <property type="evidence" value="ECO:0007669"/>
    <property type="project" value="UniProtKB-EC"/>
</dbReference>
<comment type="caution">
    <text evidence="6">The sequence shown here is derived from an EMBL/GenBank/DDBJ whole genome shotgun (WGS) entry which is preliminary data.</text>
</comment>
<feature type="non-terminal residue" evidence="6">
    <location>
        <position position="600"/>
    </location>
</feature>